<dbReference type="GO" id="GO:0005886">
    <property type="term" value="C:plasma membrane"/>
    <property type="evidence" value="ECO:0007669"/>
    <property type="project" value="UniProtKB-SubCell"/>
</dbReference>
<evidence type="ECO:0000256" key="3">
    <source>
        <dbReference type="ARBA" id="ARBA00022448"/>
    </source>
</evidence>
<evidence type="ECO:0008006" key="11">
    <source>
        <dbReference type="Google" id="ProtNLM"/>
    </source>
</evidence>
<keyword evidence="7 8" id="KW-0472">Membrane</keyword>
<feature type="transmembrane region" description="Helical" evidence="8">
    <location>
        <begin position="154"/>
        <end position="176"/>
    </location>
</feature>
<feature type="transmembrane region" description="Helical" evidence="8">
    <location>
        <begin position="276"/>
        <end position="299"/>
    </location>
</feature>
<evidence type="ECO:0000256" key="4">
    <source>
        <dbReference type="ARBA" id="ARBA00022475"/>
    </source>
</evidence>
<organism evidence="9 10">
    <name type="scientific">Natranaerobius trueperi</name>
    <dbReference type="NCBI Taxonomy" id="759412"/>
    <lineage>
        <taxon>Bacteria</taxon>
        <taxon>Bacillati</taxon>
        <taxon>Bacillota</taxon>
        <taxon>Clostridia</taxon>
        <taxon>Natranaerobiales</taxon>
        <taxon>Natranaerobiaceae</taxon>
        <taxon>Natranaerobius</taxon>
    </lineage>
</organism>
<accession>A0A226C0Y9</accession>
<keyword evidence="3" id="KW-0813">Transport</keyword>
<keyword evidence="10" id="KW-1185">Reference proteome</keyword>
<comment type="subcellular location">
    <subcellularLocation>
        <location evidence="1">Cell membrane</location>
        <topology evidence="1">Multi-pass membrane protein</topology>
    </subcellularLocation>
</comment>
<feature type="transmembrane region" description="Helical" evidence="8">
    <location>
        <begin position="311"/>
        <end position="344"/>
    </location>
</feature>
<gene>
    <name evidence="9" type="ORF">CDO51_01360</name>
</gene>
<reference evidence="9 10" key="1">
    <citation type="submission" date="2017-06" db="EMBL/GenBank/DDBJ databases">
        <title>Draft Genome Sequence of Natranaerobius trueperi halophilic, alkalithermophilic bacteria from soda lakes.</title>
        <authorList>
            <person name="Zhao B."/>
        </authorList>
    </citation>
    <scope>NUCLEOTIDE SEQUENCE [LARGE SCALE GENOMIC DNA]</scope>
    <source>
        <strain evidence="9 10">DSM 18760</strain>
    </source>
</reference>
<dbReference type="GO" id="GO:0055085">
    <property type="term" value="P:transmembrane transport"/>
    <property type="evidence" value="ECO:0007669"/>
    <property type="project" value="TreeGrafter"/>
</dbReference>
<dbReference type="EMBL" id="NIQC01000002">
    <property type="protein sequence ID" value="OWZ84702.1"/>
    <property type="molecule type" value="Genomic_DNA"/>
</dbReference>
<sequence length="357" mass="40364">MDEQTYKSYWHLAIKIIVLIVSIIGFLWFVKEISWVISLLLVSILIVYAISPLTDLLEKQKLSRTSAAAITFLIFILMIIGFLFLTIPRMYSEIKELANHAPVLYQTLNLETYLNQLNKVIEGPEFTEYLSGAFDSLPRALDGIQDLFQHFTQFSIGLISGFFEFLIIMFLVFYLLRDIKDIKNNVISFFPKKYQNEANQVIDVIDLKVGQYLRGNLSRCLLVGIFTSFGLFVLEIRFFFLLGLLAALLNIIVYIGPYIAAFPAILVALSYSFETAIIVSIMYILIQSIDAFILTPILLGKAVDLSPFSTILAITIGGALYGIIGVLISIPLAAVLKVLLNYYYLDRVNKDKKSLVD</sequence>
<protein>
    <recommendedName>
        <fullName evidence="11">AI-2E family transporter</fullName>
    </recommendedName>
</protein>
<dbReference type="PANTHER" id="PTHR21716">
    <property type="entry name" value="TRANSMEMBRANE PROTEIN"/>
    <property type="match status" value="1"/>
</dbReference>
<dbReference type="OrthoDB" id="9793390at2"/>
<comment type="similarity">
    <text evidence="2">Belongs to the autoinducer-2 exporter (AI-2E) (TC 2.A.86) family.</text>
</comment>
<feature type="transmembrane region" description="Helical" evidence="8">
    <location>
        <begin position="66"/>
        <end position="87"/>
    </location>
</feature>
<dbReference type="PANTHER" id="PTHR21716:SF53">
    <property type="entry name" value="PERMEASE PERM-RELATED"/>
    <property type="match status" value="1"/>
</dbReference>
<keyword evidence="5 8" id="KW-0812">Transmembrane</keyword>
<comment type="caution">
    <text evidence="9">The sequence shown here is derived from an EMBL/GenBank/DDBJ whole genome shotgun (WGS) entry which is preliminary data.</text>
</comment>
<evidence type="ECO:0000313" key="10">
    <source>
        <dbReference type="Proteomes" id="UP000214588"/>
    </source>
</evidence>
<dbReference type="Pfam" id="PF01594">
    <property type="entry name" value="AI-2E_transport"/>
    <property type="match status" value="1"/>
</dbReference>
<evidence type="ECO:0000256" key="6">
    <source>
        <dbReference type="ARBA" id="ARBA00022989"/>
    </source>
</evidence>
<dbReference type="Proteomes" id="UP000214588">
    <property type="component" value="Unassembled WGS sequence"/>
</dbReference>
<evidence type="ECO:0000256" key="8">
    <source>
        <dbReference type="SAM" id="Phobius"/>
    </source>
</evidence>
<dbReference type="RefSeq" id="WP_089022506.1">
    <property type="nucleotide sequence ID" value="NZ_NIQC01000002.1"/>
</dbReference>
<evidence type="ECO:0000256" key="2">
    <source>
        <dbReference type="ARBA" id="ARBA00009773"/>
    </source>
</evidence>
<evidence type="ECO:0000256" key="7">
    <source>
        <dbReference type="ARBA" id="ARBA00023136"/>
    </source>
</evidence>
<evidence type="ECO:0000256" key="5">
    <source>
        <dbReference type="ARBA" id="ARBA00022692"/>
    </source>
</evidence>
<keyword evidence="4" id="KW-1003">Cell membrane</keyword>
<dbReference type="AlphaFoldDB" id="A0A226C0Y9"/>
<feature type="transmembrane region" description="Helical" evidence="8">
    <location>
        <begin position="221"/>
        <end position="245"/>
    </location>
</feature>
<name>A0A226C0Y9_9FIRM</name>
<evidence type="ECO:0000313" key="9">
    <source>
        <dbReference type="EMBL" id="OWZ84702.1"/>
    </source>
</evidence>
<feature type="transmembrane region" description="Helical" evidence="8">
    <location>
        <begin position="12"/>
        <end position="29"/>
    </location>
</feature>
<feature type="transmembrane region" description="Helical" evidence="8">
    <location>
        <begin position="35"/>
        <end position="54"/>
    </location>
</feature>
<proteinExistence type="inferred from homology"/>
<dbReference type="InterPro" id="IPR002549">
    <property type="entry name" value="AI-2E-like"/>
</dbReference>
<feature type="transmembrane region" description="Helical" evidence="8">
    <location>
        <begin position="251"/>
        <end position="269"/>
    </location>
</feature>
<evidence type="ECO:0000256" key="1">
    <source>
        <dbReference type="ARBA" id="ARBA00004651"/>
    </source>
</evidence>
<keyword evidence="6 8" id="KW-1133">Transmembrane helix</keyword>